<keyword evidence="1" id="KW-0732">Signal</keyword>
<sequence>MKTLFTILTLFLSLSFAHAQENEEKPKAKEEYCMVIFDPSQFRSSGISISVDFGQKSSGLFDRKFLRDENDKKMEFDSIIDALNYLASLGWEFVNAYAAKDNIDNTRHHYILKRKTAEAIL</sequence>
<organism evidence="2 3">
    <name type="scientific">Sphingobacterium corticis</name>
    <dbReference type="NCBI Taxonomy" id="1812823"/>
    <lineage>
        <taxon>Bacteria</taxon>
        <taxon>Pseudomonadati</taxon>
        <taxon>Bacteroidota</taxon>
        <taxon>Sphingobacteriia</taxon>
        <taxon>Sphingobacteriales</taxon>
        <taxon>Sphingobacteriaceae</taxon>
        <taxon>Sphingobacterium</taxon>
    </lineage>
</organism>
<evidence type="ECO:0000256" key="1">
    <source>
        <dbReference type="SAM" id="SignalP"/>
    </source>
</evidence>
<dbReference type="Proteomes" id="UP001597393">
    <property type="component" value="Unassembled WGS sequence"/>
</dbReference>
<name>A0ABW5NEC5_9SPHI</name>
<evidence type="ECO:0000313" key="2">
    <source>
        <dbReference type="EMBL" id="MFD2597511.1"/>
    </source>
</evidence>
<gene>
    <name evidence="2" type="ORF">ACFSQ3_00995</name>
</gene>
<accession>A0ABW5NEC5</accession>
<evidence type="ECO:0000313" key="3">
    <source>
        <dbReference type="Proteomes" id="UP001597393"/>
    </source>
</evidence>
<feature type="signal peptide" evidence="1">
    <location>
        <begin position="1"/>
        <end position="19"/>
    </location>
</feature>
<comment type="caution">
    <text evidence="2">The sequence shown here is derived from an EMBL/GenBank/DDBJ whole genome shotgun (WGS) entry which is preliminary data.</text>
</comment>
<dbReference type="RefSeq" id="WP_380866715.1">
    <property type="nucleotide sequence ID" value="NZ_JBHUMA010000003.1"/>
</dbReference>
<proteinExistence type="predicted"/>
<keyword evidence="3" id="KW-1185">Reference proteome</keyword>
<reference evidence="3" key="1">
    <citation type="journal article" date="2019" name="Int. J. Syst. Evol. Microbiol.">
        <title>The Global Catalogue of Microorganisms (GCM) 10K type strain sequencing project: providing services to taxonomists for standard genome sequencing and annotation.</title>
        <authorList>
            <consortium name="The Broad Institute Genomics Platform"/>
            <consortium name="The Broad Institute Genome Sequencing Center for Infectious Disease"/>
            <person name="Wu L."/>
            <person name="Ma J."/>
        </authorList>
    </citation>
    <scope>NUCLEOTIDE SEQUENCE [LARGE SCALE GENOMIC DNA]</scope>
    <source>
        <strain evidence="3">KCTC 42248</strain>
    </source>
</reference>
<dbReference type="EMBL" id="JBHUMA010000003">
    <property type="protein sequence ID" value="MFD2597511.1"/>
    <property type="molecule type" value="Genomic_DNA"/>
</dbReference>
<protein>
    <submittedName>
        <fullName evidence="2">Uncharacterized protein</fullName>
    </submittedName>
</protein>
<feature type="chain" id="PRO_5046480262" evidence="1">
    <location>
        <begin position="20"/>
        <end position="121"/>
    </location>
</feature>